<sequence>MLQKLAAAAALTTALSSVAFAMPMAGSLIGHVDSQDVQPMGAPGDMRITKTASGTNAGPGTPLDGARVQWSDVTVLKGGQGPVTGTITFITPTGTTSSPYKGTVTTDPMGRVTATGTFRTTKGSGDFAGLKGRGTFSVAFSSPTDFTGQWQGDFKTPGQRTSRR</sequence>
<dbReference type="EMBL" id="CP001349">
    <property type="protein sequence ID" value="ACL59692.1"/>
    <property type="molecule type" value="Genomic_DNA"/>
</dbReference>
<dbReference type="OrthoDB" id="7992754at2"/>
<feature type="chain" id="PRO_5002874347" evidence="1">
    <location>
        <begin position="22"/>
        <end position="164"/>
    </location>
</feature>
<evidence type="ECO:0000313" key="3">
    <source>
        <dbReference type="Proteomes" id="UP000008207"/>
    </source>
</evidence>
<organism evidence="2 3">
    <name type="scientific">Methylobacterium nodulans (strain LMG 21967 / CNCM I-2342 / ORS 2060)</name>
    <dbReference type="NCBI Taxonomy" id="460265"/>
    <lineage>
        <taxon>Bacteria</taxon>
        <taxon>Pseudomonadati</taxon>
        <taxon>Pseudomonadota</taxon>
        <taxon>Alphaproteobacteria</taxon>
        <taxon>Hyphomicrobiales</taxon>
        <taxon>Methylobacteriaceae</taxon>
        <taxon>Methylobacterium</taxon>
    </lineage>
</organism>
<keyword evidence="1" id="KW-0732">Signal</keyword>
<dbReference type="HOGENOM" id="CLU_1617106_0_0_5"/>
<dbReference type="AlphaFoldDB" id="B8IFY2"/>
<keyword evidence="3" id="KW-1185">Reference proteome</keyword>
<name>B8IFY2_METNO</name>
<dbReference type="eggNOG" id="ENOG502ZYHA">
    <property type="taxonomic scope" value="Bacteria"/>
</dbReference>
<accession>B8IFY2</accession>
<reference evidence="2 3" key="1">
    <citation type="submission" date="2009-01" db="EMBL/GenBank/DDBJ databases">
        <title>Complete sequence of chromosome of Methylobacterium nodulans ORS 2060.</title>
        <authorList>
            <consortium name="US DOE Joint Genome Institute"/>
            <person name="Lucas S."/>
            <person name="Copeland A."/>
            <person name="Lapidus A."/>
            <person name="Glavina del Rio T."/>
            <person name="Dalin E."/>
            <person name="Tice H."/>
            <person name="Bruce D."/>
            <person name="Goodwin L."/>
            <person name="Pitluck S."/>
            <person name="Sims D."/>
            <person name="Brettin T."/>
            <person name="Detter J.C."/>
            <person name="Han C."/>
            <person name="Larimer F."/>
            <person name="Land M."/>
            <person name="Hauser L."/>
            <person name="Kyrpides N."/>
            <person name="Ivanova N."/>
            <person name="Marx C.J."/>
            <person name="Richardson P."/>
        </authorList>
    </citation>
    <scope>NUCLEOTIDE SEQUENCE [LARGE SCALE GENOMIC DNA]</scope>
    <source>
        <strain evidence="3">LMG 21967 / CNCM I-2342 / ORS 2060</strain>
    </source>
</reference>
<feature type="signal peptide" evidence="1">
    <location>
        <begin position="1"/>
        <end position="21"/>
    </location>
</feature>
<gene>
    <name evidence="2" type="ordered locus">Mnod_4830</name>
</gene>
<proteinExistence type="predicted"/>
<evidence type="ECO:0000256" key="1">
    <source>
        <dbReference type="SAM" id="SignalP"/>
    </source>
</evidence>
<evidence type="ECO:0000313" key="2">
    <source>
        <dbReference type="EMBL" id="ACL59692.1"/>
    </source>
</evidence>
<dbReference type="Proteomes" id="UP000008207">
    <property type="component" value="Chromosome"/>
</dbReference>
<dbReference type="KEGG" id="mno:Mnod_4830"/>
<protein>
    <submittedName>
        <fullName evidence="2">Uncharacterized protein</fullName>
    </submittedName>
</protein>
<dbReference type="RefSeq" id="WP_015931322.1">
    <property type="nucleotide sequence ID" value="NC_011894.1"/>
</dbReference>